<evidence type="ECO:0000313" key="2">
    <source>
        <dbReference type="Proteomes" id="UP000016927"/>
    </source>
</evidence>
<dbReference type="AlphaFoldDB" id="R0KR21"/>
<accession>R0KR21</accession>
<keyword evidence="2" id="KW-1185">Reference proteome</keyword>
<dbReference type="Proteomes" id="UP000016927">
    <property type="component" value="Unassembled WGS sequence"/>
</dbReference>
<dbReference type="HOGENOM" id="CLU_1261843_0_0_1"/>
<protein>
    <submittedName>
        <fullName evidence="1">Uncharacterized protein</fullName>
    </submittedName>
</protein>
<dbReference type="EMBL" id="KB909294">
    <property type="protein sequence ID" value="EOB12662.1"/>
    <property type="molecule type" value="Genomic_DNA"/>
</dbReference>
<organism evidence="1 2">
    <name type="scientific">Nosema bombycis (strain CQ1 / CVCC 102059)</name>
    <name type="common">Microsporidian parasite</name>
    <name type="synonym">Pebrine of silkworm</name>
    <dbReference type="NCBI Taxonomy" id="578461"/>
    <lineage>
        <taxon>Eukaryota</taxon>
        <taxon>Fungi</taxon>
        <taxon>Fungi incertae sedis</taxon>
        <taxon>Microsporidia</taxon>
        <taxon>Nosematidae</taxon>
        <taxon>Nosema</taxon>
    </lineage>
</organism>
<name>R0KR21_NOSB1</name>
<evidence type="ECO:0000313" key="1">
    <source>
        <dbReference type="EMBL" id="EOB12662.1"/>
    </source>
</evidence>
<gene>
    <name evidence="1" type="ORF">NBO_386g0019</name>
</gene>
<sequence>MPPMLIYPIFLLNLAFNSNQEVEMRSFYFCTRNEIIDLNKISKFGNLIKVENLDHDCLNDAFKDLYIKRISYEINSDEKLILKIQEFYQNNVFYIEIFRKKKLFYKFADIVEFYSSLDSQSKPMNTFNFIDCFDNDIYIVENNDEIIGKMKLALEYVRLSKKIVRAEDKINKVFNLIKRALVYDSVKEFNLEKELYYQQLEIKLEILFFVINKSNLVDN</sequence>
<proteinExistence type="predicted"/>
<reference evidence="1 2" key="1">
    <citation type="journal article" date="2013" name="BMC Genomics">
        <title>Comparative genomics of parasitic silkworm microsporidia reveal an association between genome expansion and host adaptation.</title>
        <authorList>
            <person name="Pan G."/>
            <person name="Xu J."/>
            <person name="Li T."/>
            <person name="Xia Q."/>
            <person name="Liu S.L."/>
            <person name="Zhang G."/>
            <person name="Li S."/>
            <person name="Li C."/>
            <person name="Liu H."/>
            <person name="Yang L."/>
            <person name="Liu T."/>
            <person name="Zhang X."/>
            <person name="Wu Z."/>
            <person name="Fan W."/>
            <person name="Dang X."/>
            <person name="Xiang H."/>
            <person name="Tao M."/>
            <person name="Li Y."/>
            <person name="Hu J."/>
            <person name="Li Z."/>
            <person name="Lin L."/>
            <person name="Luo J."/>
            <person name="Geng L."/>
            <person name="Wang L."/>
            <person name="Long M."/>
            <person name="Wan Y."/>
            <person name="He N."/>
            <person name="Zhang Z."/>
            <person name="Lu C."/>
            <person name="Keeling P.J."/>
            <person name="Wang J."/>
            <person name="Xiang Z."/>
            <person name="Zhou Z."/>
        </authorList>
    </citation>
    <scope>NUCLEOTIDE SEQUENCE [LARGE SCALE GENOMIC DNA]</scope>
    <source>
        <strain evidence="2">CQ1 / CVCC 102059</strain>
    </source>
</reference>
<dbReference type="VEuPathDB" id="MicrosporidiaDB:NBO_386g0019"/>